<dbReference type="STRING" id="234267.Acid_4113"/>
<reference evidence="1" key="1">
    <citation type="submission" date="2006-10" db="EMBL/GenBank/DDBJ databases">
        <title>Complete sequence of Solibacter usitatus Ellin6076.</title>
        <authorList>
            <consortium name="US DOE Joint Genome Institute"/>
            <person name="Copeland A."/>
            <person name="Lucas S."/>
            <person name="Lapidus A."/>
            <person name="Barry K."/>
            <person name="Detter J.C."/>
            <person name="Glavina del Rio T."/>
            <person name="Hammon N."/>
            <person name="Israni S."/>
            <person name="Dalin E."/>
            <person name="Tice H."/>
            <person name="Pitluck S."/>
            <person name="Thompson L.S."/>
            <person name="Brettin T."/>
            <person name="Bruce D."/>
            <person name="Han C."/>
            <person name="Tapia R."/>
            <person name="Gilna P."/>
            <person name="Schmutz J."/>
            <person name="Larimer F."/>
            <person name="Land M."/>
            <person name="Hauser L."/>
            <person name="Kyrpides N."/>
            <person name="Mikhailova N."/>
            <person name="Janssen P.H."/>
            <person name="Kuske C.R."/>
            <person name="Richardson P."/>
        </authorList>
    </citation>
    <scope>NUCLEOTIDE SEQUENCE</scope>
    <source>
        <strain evidence="1">Ellin6076</strain>
    </source>
</reference>
<proteinExistence type="predicted"/>
<protein>
    <submittedName>
        <fullName evidence="1">Uncharacterized protein</fullName>
    </submittedName>
</protein>
<accession>Q01Z38</accession>
<dbReference type="eggNOG" id="ENOG50342T5">
    <property type="taxonomic scope" value="Bacteria"/>
</dbReference>
<dbReference type="HOGENOM" id="CLU_1119580_0_0_0"/>
<dbReference type="KEGG" id="sus:Acid_4113"/>
<name>Q01Z38_SOLUE</name>
<dbReference type="AlphaFoldDB" id="Q01Z38"/>
<organism evidence="1">
    <name type="scientific">Solibacter usitatus (strain Ellin6076)</name>
    <dbReference type="NCBI Taxonomy" id="234267"/>
    <lineage>
        <taxon>Bacteria</taxon>
        <taxon>Pseudomonadati</taxon>
        <taxon>Acidobacteriota</taxon>
        <taxon>Terriglobia</taxon>
        <taxon>Bryobacterales</taxon>
        <taxon>Solibacteraceae</taxon>
        <taxon>Candidatus Solibacter</taxon>
    </lineage>
</organism>
<dbReference type="InParanoid" id="Q01Z38"/>
<dbReference type="EMBL" id="CP000473">
    <property type="protein sequence ID" value="ABJ85077.1"/>
    <property type="molecule type" value="Genomic_DNA"/>
</dbReference>
<evidence type="ECO:0000313" key="1">
    <source>
        <dbReference type="EMBL" id="ABJ85077.1"/>
    </source>
</evidence>
<dbReference type="OrthoDB" id="128979at2"/>
<sequence length="248" mass="26564">MALFTDGDVSSIEDLRGYDTQLLDVANTEGIDVTRKLKLAQDEIAAEITTMLARRAWSNAPVDPGRVVVTAPLKLWHMFLSLELVYRDAYRSQLNDRYAGKRDEFHGMVKWAWDKLIETGLGLVDDPVARAAAPRVLPAAGSLPDGTYYVAAAWTNAAGAEGTSSIPATIDIAGGSFAVQAIAGPVNAKGWNVYAGNSPTSLTRQNDKPLEPGETWLQSNSILTAGTPAGCGQAPDFLLPVPRILQRG</sequence>
<gene>
    <name evidence="1" type="ordered locus">Acid_4113</name>
</gene>